<feature type="compositionally biased region" description="Low complexity" evidence="2">
    <location>
        <begin position="615"/>
        <end position="626"/>
    </location>
</feature>
<gene>
    <name evidence="5" type="ORF">T265_11552</name>
</gene>
<feature type="compositionally biased region" description="Basic and acidic residues" evidence="2">
    <location>
        <begin position="1"/>
        <end position="12"/>
    </location>
</feature>
<dbReference type="AlphaFoldDB" id="A0A074YY91"/>
<dbReference type="PROSITE" id="PS51207">
    <property type="entry name" value="PXA"/>
    <property type="match status" value="1"/>
</dbReference>
<sequence>MLPGELRRDDYQRVSSQGGILPPGDLGQYEPLRILPQQPVDRQGCADGNWWKMIGRFAQLLCWHPDFLFLMQSTPMLSESSVRASLLFSMDREMFPDIFQKRKCTASKGIPTVTAIMDAEGVAKANTKISSSLALDVVCNQIISYILRDYIYSWYAPLTPDTVFPTELHRLLQQITANLVKRISQVNWIPFLTETLFNDLASHVRLYRTMLEQQKLMGDKDQLQLFFDCETETEKTICRENICTSGEQEKKYLRRISETLLFFILPNEEYRVPAIRYIARELLVSTVLVPTINLLSDPDFVNRSVAWFTKDNAFTSEYFIQALKMSDSPDELEVVVQQTNGFTEMLRGRDTGGDDDLAIKAQLGSLDYLRKICSQRLEEIKEGVMDKSEAFVYNVQPGTKLYDMSFKELMSKSVALSYRDSAQNLSDLEKTDEEITCPDPSIGTVCDLIASSPESNTFDQDPDPVESPSNEDNLDNSGAVENDDVFGLSDVRVEDFLADTTSVQSADCTSDSLGIEQRSESPKPTDMVQDLRAFGVLLCGNLLKQLPTSAEPLIQQVLRTLTVGDSPPDPNAFVDVEAKLTEMLSDAQCFGAFKKSSQYVQLLAELDLLKDTSDQADAQSAAESQSVNESTPDGLFGPMQPALSSKLVPTSLPVSTSAMDSFLNIFKINSPDNESRTCAQTSTPLETYTAEIIRTEIMRDSYVVYTIRVTCVSTATGSSDTWQTLRRFSHFAELHSLITDRCGNIPKLKLPSKRAFSNMSRDFLNKRRRELDEYLTTLCDSEFLTAYPLARAFVVEFLQPDSWDRSRLQARRVTSLLNPLRTVSNAMKAMPDTLADGFSRMFPGLQGPGPLDRGYRRSASFDTTNVPSFGDLEALKAGGYPMDSSPMDDSPIGKLFLLVDEIFNLHQKNHLSREGNFVILRKIFHPLFGPRVNKMIISKVREYTSANQIAELLAYLRDSVWPPTDPTQPPKQPLERSREIKLRTRVLCRTMLLGSLSEELAQFLGHETTRRGAARVFRLLQQETLNRRFVHHLLQAIILHLFRPCEAQWEAIFEKHLCPLHTGRACRIHNTIPE</sequence>
<accession>A0A074YY91</accession>
<feature type="domain" description="PXA" evidence="4">
    <location>
        <begin position="132"/>
        <end position="312"/>
    </location>
</feature>
<dbReference type="OrthoDB" id="5772781at2759"/>
<dbReference type="EMBL" id="KL597143">
    <property type="protein sequence ID" value="KER19756.1"/>
    <property type="molecule type" value="Genomic_DNA"/>
</dbReference>
<dbReference type="SMART" id="SM00313">
    <property type="entry name" value="PXA"/>
    <property type="match status" value="1"/>
</dbReference>
<dbReference type="GeneID" id="20325720"/>
<dbReference type="RefSeq" id="XP_009176496.1">
    <property type="nucleotide sequence ID" value="XM_009178232.1"/>
</dbReference>
<keyword evidence="6" id="KW-1185">Reference proteome</keyword>
<dbReference type="InterPro" id="IPR003114">
    <property type="entry name" value="Phox_assoc"/>
</dbReference>
<evidence type="ECO:0008006" key="7">
    <source>
        <dbReference type="Google" id="ProtNLM"/>
    </source>
</evidence>
<dbReference type="InterPro" id="IPR013937">
    <property type="entry name" value="Sorting_nexin_C"/>
</dbReference>
<dbReference type="Gene3D" id="3.30.1520.10">
    <property type="entry name" value="Phox-like domain"/>
    <property type="match status" value="1"/>
</dbReference>
<dbReference type="STRING" id="6198.A0A074YY91"/>
<feature type="region of interest" description="Disordered" evidence="2">
    <location>
        <begin position="452"/>
        <end position="481"/>
    </location>
</feature>
<dbReference type="SMART" id="SM00312">
    <property type="entry name" value="PX"/>
    <property type="match status" value="1"/>
</dbReference>
<dbReference type="PANTHER" id="PTHR22775:SF3">
    <property type="entry name" value="SORTING NEXIN-13"/>
    <property type="match status" value="1"/>
</dbReference>
<dbReference type="PANTHER" id="PTHR22775">
    <property type="entry name" value="SORTING NEXIN"/>
    <property type="match status" value="1"/>
</dbReference>
<evidence type="ECO:0000313" key="5">
    <source>
        <dbReference type="EMBL" id="KER19756.1"/>
    </source>
</evidence>
<dbReference type="Pfam" id="PF08628">
    <property type="entry name" value="Nexin_C"/>
    <property type="match status" value="1"/>
</dbReference>
<dbReference type="Pfam" id="PF02194">
    <property type="entry name" value="PXA"/>
    <property type="match status" value="1"/>
</dbReference>
<evidence type="ECO:0000259" key="4">
    <source>
        <dbReference type="PROSITE" id="PS51207"/>
    </source>
</evidence>
<dbReference type="Proteomes" id="UP000054324">
    <property type="component" value="Unassembled WGS sequence"/>
</dbReference>
<dbReference type="SUPFAM" id="SSF64268">
    <property type="entry name" value="PX domain"/>
    <property type="match status" value="1"/>
</dbReference>
<feature type="domain" description="PX" evidence="3">
    <location>
        <begin position="683"/>
        <end position="805"/>
    </location>
</feature>
<dbReference type="CTD" id="20325720"/>
<evidence type="ECO:0000259" key="3">
    <source>
        <dbReference type="PROSITE" id="PS50195"/>
    </source>
</evidence>
<dbReference type="GO" id="GO:0005769">
    <property type="term" value="C:early endosome"/>
    <property type="evidence" value="ECO:0007669"/>
    <property type="project" value="TreeGrafter"/>
</dbReference>
<dbReference type="InterPro" id="IPR036871">
    <property type="entry name" value="PX_dom_sf"/>
</dbReference>
<evidence type="ECO:0000313" key="6">
    <source>
        <dbReference type="Proteomes" id="UP000054324"/>
    </source>
</evidence>
<proteinExistence type="inferred from homology"/>
<comment type="similarity">
    <text evidence="1">Belongs to the sorting nexin family.</text>
</comment>
<organism evidence="5 6">
    <name type="scientific">Opisthorchis viverrini</name>
    <name type="common">Southeast Asian liver fluke</name>
    <dbReference type="NCBI Taxonomy" id="6198"/>
    <lineage>
        <taxon>Eukaryota</taxon>
        <taxon>Metazoa</taxon>
        <taxon>Spiralia</taxon>
        <taxon>Lophotrochozoa</taxon>
        <taxon>Platyhelminthes</taxon>
        <taxon>Trematoda</taxon>
        <taxon>Digenea</taxon>
        <taxon>Opisthorchiida</taxon>
        <taxon>Opisthorchiata</taxon>
        <taxon>Opisthorchiidae</taxon>
        <taxon>Opisthorchis</taxon>
    </lineage>
</organism>
<protein>
    <recommendedName>
        <fullName evidence="7">Sorting nexin-13</fullName>
    </recommendedName>
</protein>
<name>A0A074YY91_OPIVI</name>
<feature type="region of interest" description="Disordered" evidence="2">
    <location>
        <begin position="615"/>
        <end position="639"/>
    </location>
</feature>
<dbReference type="PROSITE" id="PS50195">
    <property type="entry name" value="PX"/>
    <property type="match status" value="1"/>
</dbReference>
<dbReference type="KEGG" id="ovi:T265_11552"/>
<dbReference type="GO" id="GO:0035091">
    <property type="term" value="F:phosphatidylinositol binding"/>
    <property type="evidence" value="ECO:0007669"/>
    <property type="project" value="InterPro"/>
</dbReference>
<dbReference type="Pfam" id="PF00787">
    <property type="entry name" value="PX"/>
    <property type="match status" value="1"/>
</dbReference>
<reference evidence="5 6" key="1">
    <citation type="submission" date="2013-11" db="EMBL/GenBank/DDBJ databases">
        <title>Opisthorchis viverrini - life in the bile duct.</title>
        <authorList>
            <person name="Young N.D."/>
            <person name="Nagarajan N."/>
            <person name="Lin S.J."/>
            <person name="Korhonen P.K."/>
            <person name="Jex A.R."/>
            <person name="Hall R.S."/>
            <person name="Safavi-Hemami H."/>
            <person name="Kaewkong W."/>
            <person name="Bertrand D."/>
            <person name="Gao S."/>
            <person name="Seet Q."/>
            <person name="Wongkham S."/>
            <person name="Teh B.T."/>
            <person name="Wongkham C."/>
            <person name="Intapan P.M."/>
            <person name="Maleewong W."/>
            <person name="Yang X."/>
            <person name="Hu M."/>
            <person name="Wang Z."/>
            <person name="Hofmann A."/>
            <person name="Sternberg P.W."/>
            <person name="Tan P."/>
            <person name="Wang J."/>
            <person name="Gasser R.B."/>
        </authorList>
    </citation>
    <scope>NUCLEOTIDE SEQUENCE [LARGE SCALE GENOMIC DNA]</scope>
</reference>
<evidence type="ECO:0000256" key="1">
    <source>
        <dbReference type="ARBA" id="ARBA00010883"/>
    </source>
</evidence>
<feature type="region of interest" description="Disordered" evidence="2">
    <location>
        <begin position="1"/>
        <end position="25"/>
    </location>
</feature>
<dbReference type="InterPro" id="IPR001683">
    <property type="entry name" value="PX_dom"/>
</dbReference>
<evidence type="ECO:0000256" key="2">
    <source>
        <dbReference type="SAM" id="MobiDB-lite"/>
    </source>
</evidence>